<dbReference type="EMBL" id="CAAALY010061570">
    <property type="protein sequence ID" value="VEL23373.1"/>
    <property type="molecule type" value="Genomic_DNA"/>
</dbReference>
<dbReference type="Proteomes" id="UP000784294">
    <property type="component" value="Unassembled WGS sequence"/>
</dbReference>
<dbReference type="AlphaFoldDB" id="A0A3S5FE66"/>
<accession>A0A3S5FE66</accession>
<reference evidence="1" key="1">
    <citation type="submission" date="2018-11" db="EMBL/GenBank/DDBJ databases">
        <authorList>
            <consortium name="Pathogen Informatics"/>
        </authorList>
    </citation>
    <scope>NUCLEOTIDE SEQUENCE</scope>
</reference>
<evidence type="ECO:0000313" key="2">
    <source>
        <dbReference type="Proteomes" id="UP000784294"/>
    </source>
</evidence>
<gene>
    <name evidence="1" type="ORF">PXEA_LOCUS16813</name>
</gene>
<evidence type="ECO:0000313" key="1">
    <source>
        <dbReference type="EMBL" id="VEL23373.1"/>
    </source>
</evidence>
<proteinExistence type="predicted"/>
<comment type="caution">
    <text evidence="1">The sequence shown here is derived from an EMBL/GenBank/DDBJ whole genome shotgun (WGS) entry which is preliminary data.</text>
</comment>
<name>A0A3S5FE66_9PLAT</name>
<keyword evidence="2" id="KW-1185">Reference proteome</keyword>
<protein>
    <submittedName>
        <fullName evidence="1">Uncharacterized protein</fullName>
    </submittedName>
</protein>
<sequence>MTFGGPPILGGPARSEGNGLSCATTNAISNHATASADRGLEKDSLVLDMINQLQTDLVHSRMREAEMAEALRSVKERLRQLDEVSW</sequence>
<organism evidence="1 2">
    <name type="scientific">Protopolystoma xenopodis</name>
    <dbReference type="NCBI Taxonomy" id="117903"/>
    <lineage>
        <taxon>Eukaryota</taxon>
        <taxon>Metazoa</taxon>
        <taxon>Spiralia</taxon>
        <taxon>Lophotrochozoa</taxon>
        <taxon>Platyhelminthes</taxon>
        <taxon>Monogenea</taxon>
        <taxon>Polyopisthocotylea</taxon>
        <taxon>Polystomatidea</taxon>
        <taxon>Polystomatidae</taxon>
        <taxon>Protopolystoma</taxon>
    </lineage>
</organism>